<feature type="domain" description="Sulfatase N-terminal" evidence="8">
    <location>
        <begin position="243"/>
        <end position="537"/>
    </location>
</feature>
<gene>
    <name evidence="9" type="ORF">H0486_14260</name>
</gene>
<dbReference type="RefSeq" id="WP_228353638.1">
    <property type="nucleotide sequence ID" value="NZ_JACEGA010000001.1"/>
</dbReference>
<evidence type="ECO:0000259" key="8">
    <source>
        <dbReference type="Pfam" id="PF00884"/>
    </source>
</evidence>
<keyword evidence="3" id="KW-1003">Cell membrane</keyword>
<feature type="transmembrane region" description="Helical" evidence="7">
    <location>
        <begin position="51"/>
        <end position="69"/>
    </location>
</feature>
<dbReference type="InterPro" id="IPR050448">
    <property type="entry name" value="OpgB/LTA_synthase_biosynth"/>
</dbReference>
<reference evidence="9 10" key="1">
    <citation type="submission" date="2020-07" db="EMBL/GenBank/DDBJ databases">
        <title>Characterization and genome sequencing of isolate MD1, a novel member within the family Lachnospiraceae.</title>
        <authorList>
            <person name="Rettenmaier R."/>
            <person name="Di Bello L."/>
            <person name="Zinser C."/>
            <person name="Scheitz K."/>
            <person name="Liebl W."/>
            <person name="Zverlov V."/>
        </authorList>
    </citation>
    <scope>NUCLEOTIDE SEQUENCE [LARGE SCALE GENOMIC DNA]</scope>
    <source>
        <strain evidence="9 10">MD1</strain>
    </source>
</reference>
<dbReference type="AlphaFoldDB" id="A0A839K339"/>
<evidence type="ECO:0000256" key="3">
    <source>
        <dbReference type="ARBA" id="ARBA00022475"/>
    </source>
</evidence>
<dbReference type="Proteomes" id="UP000574276">
    <property type="component" value="Unassembled WGS sequence"/>
</dbReference>
<comment type="caution">
    <text evidence="9">The sequence shown here is derived from an EMBL/GenBank/DDBJ whole genome shotgun (WGS) entry which is preliminary data.</text>
</comment>
<dbReference type="Pfam" id="PF00884">
    <property type="entry name" value="Sulfatase"/>
    <property type="match status" value="1"/>
</dbReference>
<accession>A0A839K339</accession>
<comment type="subcellular location">
    <subcellularLocation>
        <location evidence="1">Cell membrane</location>
        <topology evidence="1">Multi-pass membrane protein</topology>
    </subcellularLocation>
</comment>
<feature type="transmembrane region" description="Helical" evidence="7">
    <location>
        <begin position="157"/>
        <end position="175"/>
    </location>
</feature>
<keyword evidence="4 7" id="KW-0812">Transmembrane</keyword>
<feature type="transmembrane region" description="Helical" evidence="7">
    <location>
        <begin position="18"/>
        <end position="39"/>
    </location>
</feature>
<evidence type="ECO:0000313" key="10">
    <source>
        <dbReference type="Proteomes" id="UP000574276"/>
    </source>
</evidence>
<dbReference type="GO" id="GO:0005886">
    <property type="term" value="C:plasma membrane"/>
    <property type="evidence" value="ECO:0007669"/>
    <property type="project" value="UniProtKB-SubCell"/>
</dbReference>
<dbReference type="Gene3D" id="3.40.720.10">
    <property type="entry name" value="Alkaline Phosphatase, subunit A"/>
    <property type="match status" value="1"/>
</dbReference>
<evidence type="ECO:0000256" key="6">
    <source>
        <dbReference type="ARBA" id="ARBA00023136"/>
    </source>
</evidence>
<organism evidence="9 10">
    <name type="scientific">Variimorphobacter saccharofermentans</name>
    <dbReference type="NCBI Taxonomy" id="2755051"/>
    <lineage>
        <taxon>Bacteria</taxon>
        <taxon>Bacillati</taxon>
        <taxon>Bacillota</taxon>
        <taxon>Clostridia</taxon>
        <taxon>Lachnospirales</taxon>
        <taxon>Lachnospiraceae</taxon>
        <taxon>Variimorphobacter</taxon>
    </lineage>
</organism>
<protein>
    <submittedName>
        <fullName evidence="9">LTA synthase family protein</fullName>
    </submittedName>
</protein>
<dbReference type="InterPro" id="IPR017850">
    <property type="entry name" value="Alkaline_phosphatase_core_sf"/>
</dbReference>
<keyword evidence="5 7" id="KW-1133">Transmembrane helix</keyword>
<sequence>MYGELEDPRLWSRLKKKWINYIVLWISPVISFLMVEIMVGNYNLEMYRKYSIYNLAWYYALYLLIFSIIRHYTITILLCDIFVYIVATINYLVFLFRGNPIIPTDLLAWETGMSVASNYEISISKGFLIATVLMAIQLTIGCMLSKDERKPSLLNRFAVMGTSAAIIGVIVFTFFHTDLIQKKIQLIDFFAPKYTYNTYGTVFGFVANIKAMETKNPEGYSIEEVRDAFLDIEESQSSSKEHPNIIVIMNEAYADINMIGNFPTNIDYFPFTKKLEENTTKGTLYVSVFGGATSDTEYEFLTGNSMAVMPQNSVPYQQFITGPTDSLASILKQQGYYNIAIHPYAPSGYKRDIVYPLLGFDEFLSMKDFDNPRYIRSYISDLDSYQKIIEQYEERKSSNQPLFIFNVTMQNHGGYSSDRIFDEKDTVLLKNTDRYPVAEQYLSLLRESDKAFEHLVRYFSKEKEHTVILLFGDHQPVAFSRIHDDINSGSKITELERFRRKYCVPFVLWANYDIPEDDIDQISANYLAAYLLKTVGINGSEYQQYLMNLYEEIPVINALFYIDKYNQIHKFSEMNEFTKVINEYRYVGYNNALDKKNRLKEYYSLR</sequence>
<evidence type="ECO:0000313" key="9">
    <source>
        <dbReference type="EMBL" id="MBB2184040.1"/>
    </source>
</evidence>
<dbReference type="CDD" id="cd16015">
    <property type="entry name" value="LTA_synthase"/>
    <property type="match status" value="1"/>
</dbReference>
<evidence type="ECO:0000256" key="2">
    <source>
        <dbReference type="ARBA" id="ARBA00004936"/>
    </source>
</evidence>
<evidence type="ECO:0000256" key="5">
    <source>
        <dbReference type="ARBA" id="ARBA00022989"/>
    </source>
</evidence>
<feature type="transmembrane region" description="Helical" evidence="7">
    <location>
        <begin position="127"/>
        <end position="145"/>
    </location>
</feature>
<proteinExistence type="predicted"/>
<evidence type="ECO:0000256" key="7">
    <source>
        <dbReference type="SAM" id="Phobius"/>
    </source>
</evidence>
<dbReference type="EMBL" id="JACEGA010000001">
    <property type="protein sequence ID" value="MBB2184040.1"/>
    <property type="molecule type" value="Genomic_DNA"/>
</dbReference>
<keyword evidence="6 7" id="KW-0472">Membrane</keyword>
<dbReference type="PANTHER" id="PTHR47371:SF3">
    <property type="entry name" value="PHOSPHOGLYCEROL TRANSFERASE I"/>
    <property type="match status" value="1"/>
</dbReference>
<feature type="transmembrane region" description="Helical" evidence="7">
    <location>
        <begin position="76"/>
        <end position="96"/>
    </location>
</feature>
<dbReference type="SUPFAM" id="SSF53649">
    <property type="entry name" value="Alkaline phosphatase-like"/>
    <property type="match status" value="1"/>
</dbReference>
<comment type="pathway">
    <text evidence="2">Cell wall biogenesis; lipoteichoic acid biosynthesis.</text>
</comment>
<name>A0A839K339_9FIRM</name>
<evidence type="ECO:0000256" key="4">
    <source>
        <dbReference type="ARBA" id="ARBA00022692"/>
    </source>
</evidence>
<dbReference type="InterPro" id="IPR000917">
    <property type="entry name" value="Sulfatase_N"/>
</dbReference>
<keyword evidence="10" id="KW-1185">Reference proteome</keyword>
<dbReference type="PANTHER" id="PTHR47371">
    <property type="entry name" value="LIPOTEICHOIC ACID SYNTHASE"/>
    <property type="match status" value="1"/>
</dbReference>
<evidence type="ECO:0000256" key="1">
    <source>
        <dbReference type="ARBA" id="ARBA00004651"/>
    </source>
</evidence>